<dbReference type="AlphaFoldDB" id="A0A6L6WRT3"/>
<evidence type="ECO:0000313" key="3">
    <source>
        <dbReference type="Proteomes" id="UP000483802"/>
    </source>
</evidence>
<proteinExistence type="predicted"/>
<dbReference type="EMBL" id="WPNZ01000004">
    <property type="protein sequence ID" value="MVO84985.1"/>
    <property type="molecule type" value="Genomic_DNA"/>
</dbReference>
<sequence>MRRQAAHAIRSEADRRKLAGDQRTAADKSCQHRNNNADVVHYDRALAVGWPITDGVVEDAARHFTDRFDITGSRWSVPGAEALAILRAVISNGDLDSYWNYHCAPGTYTPLPPN</sequence>
<evidence type="ECO:0000256" key="1">
    <source>
        <dbReference type="SAM" id="MobiDB-lite"/>
    </source>
</evidence>
<reference evidence="2 3" key="1">
    <citation type="submission" date="2019-11" db="EMBL/GenBank/DDBJ databases">
        <title>Streptomyces typhae sp. nov., a novel endophytic actinomycete isolated from the root of cattail pollen (Typha angustifolia L.).</title>
        <authorList>
            <person name="Peng C."/>
        </authorList>
    </citation>
    <scope>NUCLEOTIDE SEQUENCE [LARGE SCALE GENOMIC DNA]</scope>
    <source>
        <strain evidence="3">p1417</strain>
    </source>
</reference>
<keyword evidence="3" id="KW-1185">Reference proteome</keyword>
<name>A0A6L6WRT3_9ACTN</name>
<accession>A0A6L6WRT3</accession>
<feature type="region of interest" description="Disordered" evidence="1">
    <location>
        <begin position="1"/>
        <end position="34"/>
    </location>
</feature>
<evidence type="ECO:0008006" key="4">
    <source>
        <dbReference type="Google" id="ProtNLM"/>
    </source>
</evidence>
<dbReference type="RefSeq" id="WP_157165087.1">
    <property type="nucleotide sequence ID" value="NZ_WPNZ01000004.1"/>
</dbReference>
<dbReference type="Proteomes" id="UP000483802">
    <property type="component" value="Unassembled WGS sequence"/>
</dbReference>
<protein>
    <recommendedName>
        <fullName evidence="4">Transposase</fullName>
    </recommendedName>
</protein>
<feature type="compositionally biased region" description="Basic and acidic residues" evidence="1">
    <location>
        <begin position="9"/>
        <end position="30"/>
    </location>
</feature>
<organism evidence="2 3">
    <name type="scientific">Streptomyces typhae</name>
    <dbReference type="NCBI Taxonomy" id="2681492"/>
    <lineage>
        <taxon>Bacteria</taxon>
        <taxon>Bacillati</taxon>
        <taxon>Actinomycetota</taxon>
        <taxon>Actinomycetes</taxon>
        <taxon>Kitasatosporales</taxon>
        <taxon>Streptomycetaceae</taxon>
        <taxon>Streptomyces</taxon>
    </lineage>
</organism>
<evidence type="ECO:0000313" key="2">
    <source>
        <dbReference type="EMBL" id="MVO84985.1"/>
    </source>
</evidence>
<comment type="caution">
    <text evidence="2">The sequence shown here is derived from an EMBL/GenBank/DDBJ whole genome shotgun (WGS) entry which is preliminary data.</text>
</comment>
<gene>
    <name evidence="2" type="ORF">GPA10_09500</name>
</gene>